<accession>A0A2P6NX99</accession>
<comment type="caution">
    <text evidence="1">The sequence shown here is derived from an EMBL/GenBank/DDBJ whole genome shotgun (WGS) entry which is preliminary data.</text>
</comment>
<evidence type="ECO:0008006" key="3">
    <source>
        <dbReference type="Google" id="ProtNLM"/>
    </source>
</evidence>
<dbReference type="InterPro" id="IPR050471">
    <property type="entry name" value="AB_hydrolase"/>
</dbReference>
<dbReference type="Proteomes" id="UP000241769">
    <property type="component" value="Unassembled WGS sequence"/>
</dbReference>
<dbReference type="AlphaFoldDB" id="A0A2P6NX99"/>
<evidence type="ECO:0000313" key="2">
    <source>
        <dbReference type="Proteomes" id="UP000241769"/>
    </source>
</evidence>
<dbReference type="Gene3D" id="3.40.50.1820">
    <property type="entry name" value="alpha/beta hydrolase"/>
    <property type="match status" value="1"/>
</dbReference>
<gene>
    <name evidence="1" type="ORF">PROFUN_02939</name>
</gene>
<dbReference type="PANTHER" id="PTHR43433:SF5">
    <property type="entry name" value="AB HYDROLASE-1 DOMAIN-CONTAINING PROTEIN"/>
    <property type="match status" value="1"/>
</dbReference>
<name>A0A2P6NX99_9EUKA</name>
<organism evidence="1 2">
    <name type="scientific">Planoprotostelium fungivorum</name>
    <dbReference type="NCBI Taxonomy" id="1890364"/>
    <lineage>
        <taxon>Eukaryota</taxon>
        <taxon>Amoebozoa</taxon>
        <taxon>Evosea</taxon>
        <taxon>Variosea</taxon>
        <taxon>Cavosteliida</taxon>
        <taxon>Cavosteliaceae</taxon>
        <taxon>Planoprotostelium</taxon>
    </lineage>
</organism>
<dbReference type="InParanoid" id="A0A2P6NX99"/>
<dbReference type="STRING" id="1890364.A0A2P6NX99"/>
<dbReference type="SUPFAM" id="SSF53474">
    <property type="entry name" value="alpha/beta-Hydrolases"/>
    <property type="match status" value="1"/>
</dbReference>
<protein>
    <recommendedName>
        <fullName evidence="3">AB hydrolase-1 domain-containing protein</fullName>
    </recommendedName>
</protein>
<reference evidence="1 2" key="1">
    <citation type="journal article" date="2018" name="Genome Biol. Evol.">
        <title>Multiple Roots of Fruiting Body Formation in Amoebozoa.</title>
        <authorList>
            <person name="Hillmann F."/>
            <person name="Forbes G."/>
            <person name="Novohradska S."/>
            <person name="Ferling I."/>
            <person name="Riege K."/>
            <person name="Groth M."/>
            <person name="Westermann M."/>
            <person name="Marz M."/>
            <person name="Spaller T."/>
            <person name="Winckler T."/>
            <person name="Schaap P."/>
            <person name="Glockner G."/>
        </authorList>
    </citation>
    <scope>NUCLEOTIDE SEQUENCE [LARGE SCALE GENOMIC DNA]</scope>
    <source>
        <strain evidence="1 2">Jena</strain>
    </source>
</reference>
<keyword evidence="2" id="KW-1185">Reference proteome</keyword>
<dbReference type="PANTHER" id="PTHR43433">
    <property type="entry name" value="HYDROLASE, ALPHA/BETA FOLD FAMILY PROTEIN"/>
    <property type="match status" value="1"/>
</dbReference>
<sequence>MDQRVRVGVGRGKGVELNYQIYGNGPNKVLFVMGLGCPLGNWKMQIDAFRVSPDGPINERFQLCAFDNRGTGRSTVRLGRYTTDMMARDALDLLSSHKIHPDAPSGGMISQKMTLMTMESKDLPRIESLTLASTHYGGPYSSIPKEGRQLSRKKIFAFTKKRKTDLSLRGLMSKSYLSDPAKYESAAKFLMETGSSSPHYRGLLSQLHAINGHSLSDVELKKMSEMGVPIGIICGSEDVLVDTRNSDALNDILHPSQYVIIRADEVGVGHANHLERPEEFNRAMIRNILRAGERSSL</sequence>
<proteinExistence type="predicted"/>
<dbReference type="OrthoDB" id="17416at2759"/>
<dbReference type="EMBL" id="MDYQ01000009">
    <property type="protein sequence ID" value="PRP88528.1"/>
    <property type="molecule type" value="Genomic_DNA"/>
</dbReference>
<evidence type="ECO:0000313" key="1">
    <source>
        <dbReference type="EMBL" id="PRP88528.1"/>
    </source>
</evidence>
<dbReference type="InterPro" id="IPR029058">
    <property type="entry name" value="AB_hydrolase_fold"/>
</dbReference>